<keyword evidence="3" id="KW-1185">Reference proteome</keyword>
<dbReference type="EMBL" id="CP058649">
    <property type="protein sequence ID" value="QUI24845.1"/>
    <property type="molecule type" value="Genomic_DNA"/>
</dbReference>
<dbReference type="KEGG" id="vpy:HZI73_22205"/>
<reference evidence="2" key="1">
    <citation type="submission" date="2020-07" db="EMBL/GenBank/DDBJ databases">
        <title>Vallitalea pronyensis genome.</title>
        <authorList>
            <person name="Postec A."/>
        </authorList>
    </citation>
    <scope>NUCLEOTIDE SEQUENCE</scope>
    <source>
        <strain evidence="2">FatNI3</strain>
    </source>
</reference>
<protein>
    <submittedName>
        <fullName evidence="2">DUF2726 domain-containing protein</fullName>
    </submittedName>
</protein>
<organism evidence="2 3">
    <name type="scientific">Vallitalea pronyensis</name>
    <dbReference type="NCBI Taxonomy" id="1348613"/>
    <lineage>
        <taxon>Bacteria</taxon>
        <taxon>Bacillati</taxon>
        <taxon>Bacillota</taxon>
        <taxon>Clostridia</taxon>
        <taxon>Lachnospirales</taxon>
        <taxon>Vallitaleaceae</taxon>
        <taxon>Vallitalea</taxon>
    </lineage>
</organism>
<sequence>MIYLIILAIIIVAIIFKSALSDNEGNSNETSTNTQVQDVDQSKEIIEPKPNNDFNKAYYGTDSLVSKAELNFYRILNNICNELDCILFSKVRVADIVKVRSIENRQSYFNRIKSKHIDFVLCDKISLKPILCIELDDKSHNNAKRIARDKFVDEIINIVGFKIIHMRCSYSYNSQSIKEQIKKEIQV</sequence>
<evidence type="ECO:0000313" key="2">
    <source>
        <dbReference type="EMBL" id="QUI24845.1"/>
    </source>
</evidence>
<feature type="domain" description="DUF2726" evidence="1">
    <location>
        <begin position="63"/>
        <end position="183"/>
    </location>
</feature>
<dbReference type="Gene3D" id="3.40.960.10">
    <property type="entry name" value="VSR Endonuclease"/>
    <property type="match status" value="1"/>
</dbReference>
<dbReference type="InterPro" id="IPR024402">
    <property type="entry name" value="DUF2726"/>
</dbReference>
<dbReference type="Proteomes" id="UP000683246">
    <property type="component" value="Chromosome"/>
</dbReference>
<evidence type="ECO:0000313" key="3">
    <source>
        <dbReference type="Proteomes" id="UP000683246"/>
    </source>
</evidence>
<accession>A0A8J8MN55</accession>
<dbReference type="Pfam" id="PF10881">
    <property type="entry name" value="DUF2726"/>
    <property type="match status" value="1"/>
</dbReference>
<evidence type="ECO:0000259" key="1">
    <source>
        <dbReference type="Pfam" id="PF10881"/>
    </source>
</evidence>
<proteinExistence type="predicted"/>
<gene>
    <name evidence="2" type="ORF">HZI73_22205</name>
</gene>
<dbReference type="RefSeq" id="WP_212695544.1">
    <property type="nucleotide sequence ID" value="NZ_CP058649.1"/>
</dbReference>
<dbReference type="AlphaFoldDB" id="A0A8J8MN55"/>
<name>A0A8J8MN55_9FIRM</name>